<evidence type="ECO:0000313" key="4">
    <source>
        <dbReference type="Proteomes" id="UP000572212"/>
    </source>
</evidence>
<feature type="transmembrane region" description="Helical" evidence="1">
    <location>
        <begin position="7"/>
        <end position="28"/>
    </location>
</feature>
<dbReference type="InterPro" id="IPR006976">
    <property type="entry name" value="VanZ-like"/>
</dbReference>
<protein>
    <submittedName>
        <fullName evidence="3">Glycopeptide antibiotics resistance protein</fullName>
    </submittedName>
</protein>
<dbReference type="InterPro" id="IPR053150">
    <property type="entry name" value="Teicoplanin_resist-assoc"/>
</dbReference>
<evidence type="ECO:0000259" key="2">
    <source>
        <dbReference type="Pfam" id="PF04892"/>
    </source>
</evidence>
<dbReference type="PANTHER" id="PTHR36834">
    <property type="entry name" value="MEMBRANE PROTEIN-RELATED"/>
    <property type="match status" value="1"/>
</dbReference>
<comment type="caution">
    <text evidence="3">The sequence shown here is derived from an EMBL/GenBank/DDBJ whole genome shotgun (WGS) entry which is preliminary data.</text>
</comment>
<dbReference type="AlphaFoldDB" id="A0A841RMH5"/>
<keyword evidence="1" id="KW-1133">Transmembrane helix</keyword>
<evidence type="ECO:0000256" key="1">
    <source>
        <dbReference type="SAM" id="Phobius"/>
    </source>
</evidence>
<dbReference type="EMBL" id="JACHON010000002">
    <property type="protein sequence ID" value="MBB6512134.1"/>
    <property type="molecule type" value="Genomic_DNA"/>
</dbReference>
<accession>A0A841RMH5</accession>
<keyword evidence="4" id="KW-1185">Reference proteome</keyword>
<keyword evidence="1" id="KW-0812">Transmembrane</keyword>
<gene>
    <name evidence="3" type="ORF">GGQ92_000915</name>
</gene>
<feature type="transmembrane region" description="Helical" evidence="1">
    <location>
        <begin position="130"/>
        <end position="149"/>
    </location>
</feature>
<dbReference type="PANTHER" id="PTHR36834:SF1">
    <property type="entry name" value="INTEGRAL MEMBRANE PROTEIN"/>
    <property type="match status" value="1"/>
</dbReference>
<dbReference type="Pfam" id="PF04892">
    <property type="entry name" value="VanZ"/>
    <property type="match status" value="1"/>
</dbReference>
<dbReference type="RefSeq" id="WP_184245058.1">
    <property type="nucleotide sequence ID" value="NZ_BAAACU010000002.1"/>
</dbReference>
<name>A0A841RMH5_9BACI</name>
<organism evidence="3 4">
    <name type="scientific">Gracilibacillus halotolerans</name>
    <dbReference type="NCBI Taxonomy" id="74386"/>
    <lineage>
        <taxon>Bacteria</taxon>
        <taxon>Bacillati</taxon>
        <taxon>Bacillota</taxon>
        <taxon>Bacilli</taxon>
        <taxon>Bacillales</taxon>
        <taxon>Bacillaceae</taxon>
        <taxon>Gracilibacillus</taxon>
    </lineage>
</organism>
<feature type="domain" description="VanZ-like" evidence="2">
    <location>
        <begin position="13"/>
        <end position="145"/>
    </location>
</feature>
<feature type="transmembrane region" description="Helical" evidence="1">
    <location>
        <begin position="75"/>
        <end position="92"/>
    </location>
</feature>
<sequence>MKKIIRVIINISFIFYLLALVTMLFLGMRSNLWTNLSLIEYIKSSTNIIPFKTISTYVIAIFDGSMNIDIPIRNLLGNLIMFFPMGIYLPYYIKKINKLSRFIGAMTVLLFLIEITQLVSRRGSFDIDDFILNMVGSLIGFVIWNTRIVQKLIKH</sequence>
<reference evidence="3 4" key="1">
    <citation type="submission" date="2020-08" db="EMBL/GenBank/DDBJ databases">
        <title>Genomic Encyclopedia of Type Strains, Phase IV (KMG-IV): sequencing the most valuable type-strain genomes for metagenomic binning, comparative biology and taxonomic classification.</title>
        <authorList>
            <person name="Goeker M."/>
        </authorList>
    </citation>
    <scope>NUCLEOTIDE SEQUENCE [LARGE SCALE GENOMIC DNA]</scope>
    <source>
        <strain evidence="3 4">DSM 11805</strain>
    </source>
</reference>
<proteinExistence type="predicted"/>
<keyword evidence="1" id="KW-0472">Membrane</keyword>
<dbReference type="Proteomes" id="UP000572212">
    <property type="component" value="Unassembled WGS sequence"/>
</dbReference>
<evidence type="ECO:0000313" key="3">
    <source>
        <dbReference type="EMBL" id="MBB6512134.1"/>
    </source>
</evidence>
<feature type="transmembrane region" description="Helical" evidence="1">
    <location>
        <begin position="99"/>
        <end position="118"/>
    </location>
</feature>